<dbReference type="Gene3D" id="3.30.40.10">
    <property type="entry name" value="Zinc/RING finger domain, C3HC4 (zinc finger)"/>
    <property type="match status" value="1"/>
</dbReference>
<dbReference type="Pfam" id="PF00097">
    <property type="entry name" value="zf-C3HC4"/>
    <property type="match status" value="1"/>
</dbReference>
<keyword evidence="1" id="KW-0479">Metal-binding</keyword>
<dbReference type="SMART" id="SM00184">
    <property type="entry name" value="RING"/>
    <property type="match status" value="1"/>
</dbReference>
<dbReference type="AlphaFoldDB" id="B6AA36"/>
<dbReference type="InterPro" id="IPR047134">
    <property type="entry name" value="RNF4"/>
</dbReference>
<dbReference type="PROSITE" id="PS50089">
    <property type="entry name" value="ZF_RING_2"/>
    <property type="match status" value="1"/>
</dbReference>
<dbReference type="InterPro" id="IPR017907">
    <property type="entry name" value="Znf_RING_CS"/>
</dbReference>
<protein>
    <submittedName>
        <fullName evidence="6">Zinc finger, C3HC4 type domain-containing protein</fullName>
    </submittedName>
</protein>
<sequence>MINLQCSTNKLCRQTRKLRKVQVEQLPGNSLIMTEQSDLVILSSDSEEELTNSVAEIECEEIFESSRNHRAPTNRVTPEASYNANRSENRNIVEVENSTLVTDEESSTEDVQIIGINEATFNRSGNFHSLHQTSNISKDFPIFGVYSNLLNFISNIVNPSSTLSGNSTVHAPLELTQTEKEKAAKFTCPICLDDWDNIMSRATSHVPCLPNIKTPIVITRCGHHLCLSCAGNLVQRKQRCPKCRKTLSKRDFINFYA</sequence>
<proteinExistence type="predicted"/>
<dbReference type="Proteomes" id="UP000001460">
    <property type="component" value="Unassembled WGS sequence"/>
</dbReference>
<feature type="domain" description="RING-type" evidence="5">
    <location>
        <begin position="188"/>
        <end position="244"/>
    </location>
</feature>
<dbReference type="PANTHER" id="PTHR23041:SF78">
    <property type="entry name" value="E3 UBIQUITIN-PROTEIN LIGASE RNF4"/>
    <property type="match status" value="1"/>
</dbReference>
<evidence type="ECO:0000313" key="7">
    <source>
        <dbReference type="Proteomes" id="UP000001460"/>
    </source>
</evidence>
<dbReference type="InterPro" id="IPR013083">
    <property type="entry name" value="Znf_RING/FYVE/PHD"/>
</dbReference>
<evidence type="ECO:0000313" key="6">
    <source>
        <dbReference type="EMBL" id="EEA05077.1"/>
    </source>
</evidence>
<dbReference type="EMBL" id="DS989726">
    <property type="protein sequence ID" value="EEA05077.1"/>
    <property type="molecule type" value="Genomic_DNA"/>
</dbReference>
<name>B6AA36_CRYMR</name>
<dbReference type="OrthoDB" id="6105938at2759"/>
<evidence type="ECO:0000256" key="2">
    <source>
        <dbReference type="ARBA" id="ARBA00022771"/>
    </source>
</evidence>
<dbReference type="InterPro" id="IPR001841">
    <property type="entry name" value="Znf_RING"/>
</dbReference>
<reference evidence="6" key="1">
    <citation type="submission" date="2008-06" db="EMBL/GenBank/DDBJ databases">
        <authorList>
            <person name="Lorenzi H."/>
            <person name="Inman J."/>
            <person name="Miller J."/>
            <person name="Schobel S."/>
            <person name="Amedeo P."/>
            <person name="Caler E.V."/>
            <person name="da Silva J."/>
        </authorList>
    </citation>
    <scope>NUCLEOTIDE SEQUENCE [LARGE SCALE GENOMIC DNA]</scope>
    <source>
        <strain evidence="6">RN66</strain>
    </source>
</reference>
<dbReference type="VEuPathDB" id="CryptoDB:CMU_041480"/>
<dbReference type="InterPro" id="IPR018957">
    <property type="entry name" value="Znf_C3HC4_RING-type"/>
</dbReference>
<keyword evidence="2 4" id="KW-0863">Zinc-finger</keyword>
<evidence type="ECO:0000256" key="3">
    <source>
        <dbReference type="ARBA" id="ARBA00022833"/>
    </source>
</evidence>
<dbReference type="RefSeq" id="XP_002139426.1">
    <property type="nucleotide sequence ID" value="XM_002139390.1"/>
</dbReference>
<evidence type="ECO:0000259" key="5">
    <source>
        <dbReference type="PROSITE" id="PS50089"/>
    </source>
</evidence>
<dbReference type="PANTHER" id="PTHR23041">
    <property type="entry name" value="RING FINGER DOMAIN-CONTAINING"/>
    <property type="match status" value="1"/>
</dbReference>
<gene>
    <name evidence="6" type="ORF">CMU_041480</name>
</gene>
<keyword evidence="7" id="KW-1185">Reference proteome</keyword>
<keyword evidence="3" id="KW-0862">Zinc</keyword>
<organism evidence="6 7">
    <name type="scientific">Cryptosporidium muris (strain RN66)</name>
    <dbReference type="NCBI Taxonomy" id="441375"/>
    <lineage>
        <taxon>Eukaryota</taxon>
        <taxon>Sar</taxon>
        <taxon>Alveolata</taxon>
        <taxon>Apicomplexa</taxon>
        <taxon>Conoidasida</taxon>
        <taxon>Coccidia</taxon>
        <taxon>Eucoccidiorida</taxon>
        <taxon>Eimeriorina</taxon>
        <taxon>Cryptosporidiidae</taxon>
        <taxon>Cryptosporidium</taxon>
    </lineage>
</organism>
<evidence type="ECO:0000256" key="4">
    <source>
        <dbReference type="PROSITE-ProRule" id="PRU00175"/>
    </source>
</evidence>
<dbReference type="SUPFAM" id="SSF57850">
    <property type="entry name" value="RING/U-box"/>
    <property type="match status" value="1"/>
</dbReference>
<evidence type="ECO:0000256" key="1">
    <source>
        <dbReference type="ARBA" id="ARBA00022723"/>
    </source>
</evidence>
<dbReference type="GeneID" id="6994342"/>
<dbReference type="PROSITE" id="PS00518">
    <property type="entry name" value="ZF_RING_1"/>
    <property type="match status" value="1"/>
</dbReference>
<accession>B6AA36</accession>
<dbReference type="GO" id="GO:0008270">
    <property type="term" value="F:zinc ion binding"/>
    <property type="evidence" value="ECO:0007669"/>
    <property type="project" value="UniProtKB-KW"/>
</dbReference>